<name>A0A2T4MH19_9STAP</name>
<reference evidence="8 9" key="1">
    <citation type="submission" date="2017-04" db="EMBL/GenBank/DDBJ databases">
        <title>Staphylococcus agnetis, a potential pathogen in the broiler production.</title>
        <authorList>
            <person name="Poulsen L."/>
        </authorList>
    </citation>
    <scope>NUCLEOTIDE SEQUENCE [LARGE SCALE GENOMIC DNA]</scope>
    <source>
        <strain evidence="8 9">723_310714_2_2_spleen</strain>
    </source>
</reference>
<sequence length="355" mass="39445">MTETQQLLEQFVSVDSSNIENTNHLIHMCNAWLQQNNIETTILSNQGYDILIAKIGKGDKKIILNGHLDVVPAQSKLFTPRIQDDKMYGRGTADMKGGVVGLLLTMKRLHHLDLNTQVELHLVPDEETGGQFGARYLCEQNIDAQLVICSEPTDLGIGVQAKGILQFDLVIKGSAAHSSRPWEGDNAITKALDIHQRLLNLPFAKASSELYACPSINLAKISGGDVYNKVPDTCVMSYDIRYLPSQSKADIIQQIEALTHTQLDIHLTGPPVTNDLNHPDFKLLQQYILKHSPESTAHMFGQHGFADTRYYSAKGIPAIEFGPSGGHWHGEDEYVILSSIDTYTSILVDFIQHYQ</sequence>
<evidence type="ECO:0000256" key="5">
    <source>
        <dbReference type="ARBA" id="ARBA00022833"/>
    </source>
</evidence>
<dbReference type="Proteomes" id="UP000195208">
    <property type="component" value="Unassembled WGS sequence"/>
</dbReference>
<dbReference type="Pfam" id="PF07687">
    <property type="entry name" value="M20_dimer"/>
    <property type="match status" value="1"/>
</dbReference>
<evidence type="ECO:0000256" key="3">
    <source>
        <dbReference type="ARBA" id="ARBA00022723"/>
    </source>
</evidence>
<comment type="cofactor">
    <cofactor evidence="1">
        <name>Zn(2+)</name>
        <dbReference type="ChEBI" id="CHEBI:29105"/>
    </cofactor>
</comment>
<dbReference type="InterPro" id="IPR002933">
    <property type="entry name" value="Peptidase_M20"/>
</dbReference>
<evidence type="ECO:0000313" key="7">
    <source>
        <dbReference type="EMBL" id="NJI01886.1"/>
    </source>
</evidence>
<proteinExistence type="inferred from homology"/>
<dbReference type="Pfam" id="PF01546">
    <property type="entry name" value="Peptidase_M20"/>
    <property type="match status" value="1"/>
</dbReference>
<keyword evidence="4" id="KW-0378">Hydrolase</keyword>
<gene>
    <name evidence="8" type="ORF">B9M88_01460</name>
    <name evidence="7" type="ORF">GLV84_03305</name>
</gene>
<dbReference type="EMBL" id="NEFX01000002">
    <property type="protein sequence ID" value="OTW32061.1"/>
    <property type="molecule type" value="Genomic_DNA"/>
</dbReference>
<evidence type="ECO:0000259" key="6">
    <source>
        <dbReference type="Pfam" id="PF07687"/>
    </source>
</evidence>
<dbReference type="GO" id="GO:0046872">
    <property type="term" value="F:metal ion binding"/>
    <property type="evidence" value="ECO:0007669"/>
    <property type="project" value="UniProtKB-KW"/>
</dbReference>
<keyword evidence="5" id="KW-0862">Zinc</keyword>
<dbReference type="Gene3D" id="3.30.70.360">
    <property type="match status" value="1"/>
</dbReference>
<evidence type="ECO:0000313" key="9">
    <source>
        <dbReference type="Proteomes" id="UP000195208"/>
    </source>
</evidence>
<protein>
    <submittedName>
        <fullName evidence="7">M20/M25/M40 family metallo-hydrolase</fullName>
    </submittedName>
    <submittedName>
        <fullName evidence="8">Succinyl-diaminopimelate desuccinylase</fullName>
    </submittedName>
</protein>
<dbReference type="OrthoDB" id="9792335at2"/>
<evidence type="ECO:0000256" key="4">
    <source>
        <dbReference type="ARBA" id="ARBA00022801"/>
    </source>
</evidence>
<organism evidence="7 10">
    <name type="scientific">Staphylococcus agnetis</name>
    <dbReference type="NCBI Taxonomy" id="985762"/>
    <lineage>
        <taxon>Bacteria</taxon>
        <taxon>Bacillati</taxon>
        <taxon>Bacillota</taxon>
        <taxon>Bacilli</taxon>
        <taxon>Bacillales</taxon>
        <taxon>Staphylococcaceae</taxon>
        <taxon>Staphylococcus</taxon>
    </lineage>
</organism>
<feature type="domain" description="Peptidase M20 dimerisation" evidence="6">
    <location>
        <begin position="161"/>
        <end position="258"/>
    </location>
</feature>
<comment type="caution">
    <text evidence="7">The sequence shown here is derived from an EMBL/GenBank/DDBJ whole genome shotgun (WGS) entry which is preliminary data.</text>
</comment>
<dbReference type="EMBL" id="WMFL01000051">
    <property type="protein sequence ID" value="NJI01886.1"/>
    <property type="molecule type" value="Genomic_DNA"/>
</dbReference>
<accession>A0A2T4MH19</accession>
<comment type="similarity">
    <text evidence="2">Belongs to the peptidase M20A family.</text>
</comment>
<dbReference type="PANTHER" id="PTHR43808:SF8">
    <property type="entry name" value="PEPTIDASE M20 DIMERISATION DOMAIN-CONTAINING PROTEIN"/>
    <property type="match status" value="1"/>
</dbReference>
<dbReference type="PANTHER" id="PTHR43808">
    <property type="entry name" value="ACETYLORNITHINE DEACETYLASE"/>
    <property type="match status" value="1"/>
</dbReference>
<keyword evidence="3" id="KW-0479">Metal-binding</keyword>
<dbReference type="RefSeq" id="WP_060551973.1">
    <property type="nucleotide sequence ID" value="NZ_CP009623.1"/>
</dbReference>
<dbReference type="Proteomes" id="UP000646308">
    <property type="component" value="Unassembled WGS sequence"/>
</dbReference>
<dbReference type="GeneID" id="57692712"/>
<reference evidence="7" key="2">
    <citation type="submission" date="2019-11" db="EMBL/GenBank/DDBJ databases">
        <title>Whole genome comparisons of Staphylococcus agnetis isolates from cattle and chickens.</title>
        <authorList>
            <person name="Rhoads D."/>
            <person name="Shwani A."/>
            <person name="Adkins P."/>
            <person name="Calcutt M."/>
            <person name="Middleton J."/>
        </authorList>
    </citation>
    <scope>NUCLEOTIDE SEQUENCE</scope>
    <source>
        <strain evidence="7">1387</strain>
    </source>
</reference>
<dbReference type="InterPro" id="IPR036264">
    <property type="entry name" value="Bact_exopeptidase_dim_dom"/>
</dbReference>
<evidence type="ECO:0000256" key="2">
    <source>
        <dbReference type="ARBA" id="ARBA00006247"/>
    </source>
</evidence>
<dbReference type="GO" id="GO:0016787">
    <property type="term" value="F:hydrolase activity"/>
    <property type="evidence" value="ECO:0007669"/>
    <property type="project" value="UniProtKB-KW"/>
</dbReference>
<dbReference type="AlphaFoldDB" id="A0A2T4MH19"/>
<dbReference type="KEGG" id="sagq:EP23_08885"/>
<evidence type="ECO:0000313" key="10">
    <source>
        <dbReference type="Proteomes" id="UP000646308"/>
    </source>
</evidence>
<dbReference type="Gene3D" id="3.40.630.10">
    <property type="entry name" value="Zn peptidases"/>
    <property type="match status" value="1"/>
</dbReference>
<dbReference type="InterPro" id="IPR011650">
    <property type="entry name" value="Peptidase_M20_dimer"/>
</dbReference>
<dbReference type="InterPro" id="IPR050072">
    <property type="entry name" value="Peptidase_M20A"/>
</dbReference>
<dbReference type="SUPFAM" id="SSF53187">
    <property type="entry name" value="Zn-dependent exopeptidases"/>
    <property type="match status" value="1"/>
</dbReference>
<keyword evidence="9" id="KW-1185">Reference proteome</keyword>
<dbReference type="SUPFAM" id="SSF55031">
    <property type="entry name" value="Bacterial exopeptidase dimerisation domain"/>
    <property type="match status" value="1"/>
</dbReference>
<evidence type="ECO:0000313" key="8">
    <source>
        <dbReference type="EMBL" id="OTW32061.1"/>
    </source>
</evidence>
<evidence type="ECO:0000256" key="1">
    <source>
        <dbReference type="ARBA" id="ARBA00001947"/>
    </source>
</evidence>